<evidence type="ECO:0000256" key="4">
    <source>
        <dbReference type="ARBA" id="ARBA00022741"/>
    </source>
</evidence>
<dbReference type="InterPro" id="IPR014729">
    <property type="entry name" value="Rossmann-like_a/b/a_fold"/>
</dbReference>
<dbReference type="RefSeq" id="WP_089842768.1">
    <property type="nucleotide sequence ID" value="NZ_FNEJ01000001.1"/>
</dbReference>
<dbReference type="SUPFAM" id="SSF52402">
    <property type="entry name" value="Adenine nucleotide alpha hydrolases-like"/>
    <property type="match status" value="1"/>
</dbReference>
<dbReference type="OrthoDB" id="9760188at2"/>
<dbReference type="STRING" id="555512.SAMN04487993_1001336"/>
<evidence type="ECO:0000256" key="7">
    <source>
        <dbReference type="PIRNR" id="PIRNR006630"/>
    </source>
</evidence>
<dbReference type="GO" id="GO:0003952">
    <property type="term" value="F:NAD+ synthase (glutamine-hydrolyzing) activity"/>
    <property type="evidence" value="ECO:0007669"/>
    <property type="project" value="UniProtKB-UniRule"/>
</dbReference>
<dbReference type="InterPro" id="IPR014445">
    <property type="entry name" value="Gln-dep_NAD_synthase"/>
</dbReference>
<dbReference type="UniPathway" id="UPA00253">
    <property type="reaction ID" value="UER00334"/>
</dbReference>
<dbReference type="EC" id="6.3.5.1" evidence="7"/>
<proteinExistence type="inferred from homology"/>
<dbReference type="Gene3D" id="3.40.50.620">
    <property type="entry name" value="HUPs"/>
    <property type="match status" value="1"/>
</dbReference>
<dbReference type="Proteomes" id="UP000199093">
    <property type="component" value="Unassembled WGS sequence"/>
</dbReference>
<protein>
    <recommendedName>
        <fullName evidence="7">Glutamine-dependent NAD(+) synthetase</fullName>
        <ecNumber evidence="7">6.3.5.1</ecNumber>
    </recommendedName>
    <alternativeName>
        <fullName evidence="7">NAD(+) synthase [glutamine-hydrolyzing]</fullName>
    </alternativeName>
</protein>
<organism evidence="9 10">
    <name type="scientific">Salipiger marinus</name>
    <dbReference type="NCBI Taxonomy" id="555512"/>
    <lineage>
        <taxon>Bacteria</taxon>
        <taxon>Pseudomonadati</taxon>
        <taxon>Pseudomonadota</taxon>
        <taxon>Alphaproteobacteria</taxon>
        <taxon>Rhodobacterales</taxon>
        <taxon>Roseobacteraceae</taxon>
        <taxon>Salipiger</taxon>
    </lineage>
</organism>
<dbReference type="InterPro" id="IPR022310">
    <property type="entry name" value="NAD/GMP_synthase"/>
</dbReference>
<evidence type="ECO:0000256" key="5">
    <source>
        <dbReference type="ARBA" id="ARBA00022840"/>
    </source>
</evidence>
<evidence type="ECO:0000256" key="3">
    <source>
        <dbReference type="ARBA" id="ARBA00022598"/>
    </source>
</evidence>
<dbReference type="PROSITE" id="PS50263">
    <property type="entry name" value="CN_HYDROLASE"/>
    <property type="match status" value="1"/>
</dbReference>
<reference evidence="10" key="1">
    <citation type="submission" date="2016-10" db="EMBL/GenBank/DDBJ databases">
        <authorList>
            <person name="Varghese N."/>
            <person name="Submissions S."/>
        </authorList>
    </citation>
    <scope>NUCLEOTIDE SEQUENCE [LARGE SCALE GENOMIC DNA]</scope>
    <source>
        <strain evidence="10">DSM 26424</strain>
    </source>
</reference>
<comment type="pathway">
    <text evidence="1 7">Cofactor biosynthesis; NAD(+) biosynthesis; NAD(+) from deamido-NAD(+) (L-Gln route): step 1/1.</text>
</comment>
<evidence type="ECO:0000256" key="6">
    <source>
        <dbReference type="ARBA" id="ARBA00023027"/>
    </source>
</evidence>
<keyword evidence="5 7" id="KW-0067">ATP-binding</keyword>
<feature type="domain" description="CN hydrolase" evidence="8">
    <location>
        <begin position="5"/>
        <end position="242"/>
    </location>
</feature>
<dbReference type="EMBL" id="FNEJ01000001">
    <property type="protein sequence ID" value="SDI16021.1"/>
    <property type="molecule type" value="Genomic_DNA"/>
</dbReference>
<gene>
    <name evidence="9" type="ORF">SAMN04487993_1001336</name>
</gene>
<comment type="similarity">
    <text evidence="2 7">In the C-terminal section; belongs to the NAD synthetase family.</text>
</comment>
<dbReference type="InterPro" id="IPR003010">
    <property type="entry name" value="C-N_Hydrolase"/>
</dbReference>
<dbReference type="GO" id="GO:0009435">
    <property type="term" value="P:NAD+ biosynthetic process"/>
    <property type="evidence" value="ECO:0007669"/>
    <property type="project" value="UniProtKB-UniRule"/>
</dbReference>
<dbReference type="CDD" id="cd00553">
    <property type="entry name" value="NAD_synthase"/>
    <property type="match status" value="1"/>
</dbReference>
<name>A0A1G8IB75_9RHOB</name>
<evidence type="ECO:0000313" key="10">
    <source>
        <dbReference type="Proteomes" id="UP000199093"/>
    </source>
</evidence>
<accession>A0A1G8IB75</accession>
<dbReference type="CDD" id="cd07570">
    <property type="entry name" value="GAT_Gln-NAD-synth"/>
    <property type="match status" value="1"/>
</dbReference>
<comment type="catalytic activity">
    <reaction evidence="7">
        <text>deamido-NAD(+) + L-glutamine + ATP + H2O = L-glutamate + AMP + diphosphate + NAD(+) + H(+)</text>
        <dbReference type="Rhea" id="RHEA:24384"/>
        <dbReference type="ChEBI" id="CHEBI:15377"/>
        <dbReference type="ChEBI" id="CHEBI:15378"/>
        <dbReference type="ChEBI" id="CHEBI:29985"/>
        <dbReference type="ChEBI" id="CHEBI:30616"/>
        <dbReference type="ChEBI" id="CHEBI:33019"/>
        <dbReference type="ChEBI" id="CHEBI:57540"/>
        <dbReference type="ChEBI" id="CHEBI:58359"/>
        <dbReference type="ChEBI" id="CHEBI:58437"/>
        <dbReference type="ChEBI" id="CHEBI:456215"/>
        <dbReference type="EC" id="6.3.5.1"/>
    </reaction>
</comment>
<dbReference type="InterPro" id="IPR003694">
    <property type="entry name" value="NAD_synthase"/>
</dbReference>
<dbReference type="GO" id="GO:0005737">
    <property type="term" value="C:cytoplasm"/>
    <property type="evidence" value="ECO:0007669"/>
    <property type="project" value="InterPro"/>
</dbReference>
<sequence>MADRFRLTMAQLNPITGDLAGNAARARSAWQQGRAAGAQLVALPQLFLSGGNAQDLLRSPAFTQACMDTARQLAADCAEGPALAMGCPWIDGPRRYDAYLVCSGGRVTASVFRHHLGPSEDSRHFDSGPIGGPYALGTLRLGSPIGQDAWEEDVAETLAETGAELLLVPDAAPYQRGGQDIRLAHMVARGIETGLPLVYLNMVGGQDDQIFEGGSFVLNPGGQAVLQLPVFEEAVAHLDLFRSPEGWRAAEGVFVPRPDDLEQDYHAMVLALRDHCRKTGQDRVLLGLSGEAGSALAVSIAVDALGAEQVRCVLLPSEHSPAAALEEAGACAGALGCRCDVLPVDGAQAALTATLAPLLGSAGPGLAGESLQPRLRALLLGALSTGFGERLLTPCSKTALAIGEATAHGAVAGGYNPIKDLYQTRIFDICRWRNAQHRPWMSGPDHAPIPVGLLAAPRAAQTGHHALPEGPVLDGILQILVDRDGSVADCVAAGFDRAGALQVADLLHRGEGGRALTPPGARLSPRAFGKDRRYPIAHRWRDPG</sequence>
<dbReference type="PIRSF" id="PIRSF006630">
    <property type="entry name" value="NADS_GAT"/>
    <property type="match status" value="1"/>
</dbReference>
<keyword evidence="3 7" id="KW-0436">Ligase</keyword>
<keyword evidence="10" id="KW-1185">Reference proteome</keyword>
<dbReference type="PANTHER" id="PTHR23090">
    <property type="entry name" value="NH 3 /GLUTAMINE-DEPENDENT NAD + SYNTHETASE"/>
    <property type="match status" value="1"/>
</dbReference>
<dbReference type="AlphaFoldDB" id="A0A1G8IB75"/>
<keyword evidence="6 7" id="KW-0520">NAD</keyword>
<dbReference type="Pfam" id="PF02540">
    <property type="entry name" value="NAD_synthase"/>
    <property type="match status" value="1"/>
</dbReference>
<dbReference type="InterPro" id="IPR036526">
    <property type="entry name" value="C-N_Hydrolase_sf"/>
</dbReference>
<dbReference type="PANTHER" id="PTHR23090:SF9">
    <property type="entry name" value="GLUTAMINE-DEPENDENT NAD(+) SYNTHETASE"/>
    <property type="match status" value="1"/>
</dbReference>
<dbReference type="Gene3D" id="3.60.110.10">
    <property type="entry name" value="Carbon-nitrogen hydrolase"/>
    <property type="match status" value="1"/>
</dbReference>
<dbReference type="Pfam" id="PF00795">
    <property type="entry name" value="CN_hydrolase"/>
    <property type="match status" value="1"/>
</dbReference>
<keyword evidence="4 7" id="KW-0547">Nucleotide-binding</keyword>
<dbReference type="GO" id="GO:0005524">
    <property type="term" value="F:ATP binding"/>
    <property type="evidence" value="ECO:0007669"/>
    <property type="project" value="UniProtKB-UniRule"/>
</dbReference>
<evidence type="ECO:0000256" key="2">
    <source>
        <dbReference type="ARBA" id="ARBA00007145"/>
    </source>
</evidence>
<evidence type="ECO:0000256" key="1">
    <source>
        <dbReference type="ARBA" id="ARBA00005188"/>
    </source>
</evidence>
<dbReference type="SUPFAM" id="SSF56317">
    <property type="entry name" value="Carbon-nitrogen hydrolase"/>
    <property type="match status" value="1"/>
</dbReference>
<dbReference type="GO" id="GO:0004359">
    <property type="term" value="F:glutaminase activity"/>
    <property type="evidence" value="ECO:0007669"/>
    <property type="project" value="InterPro"/>
</dbReference>
<evidence type="ECO:0000259" key="8">
    <source>
        <dbReference type="PROSITE" id="PS50263"/>
    </source>
</evidence>
<evidence type="ECO:0000313" key="9">
    <source>
        <dbReference type="EMBL" id="SDI16021.1"/>
    </source>
</evidence>